<evidence type="ECO:0000313" key="2">
    <source>
        <dbReference type="Proteomes" id="UP000343370"/>
    </source>
</evidence>
<dbReference type="SUPFAM" id="SSF55979">
    <property type="entry name" value="DNA clamp"/>
    <property type="match status" value="1"/>
</dbReference>
<organism evidence="1 2">
    <name type="scientific">Bacillus phage vB_BcM_Sam112</name>
    <dbReference type="NCBI Taxonomy" id="2663324"/>
    <lineage>
        <taxon>Viruses</taxon>
        <taxon>Duplodnaviria</taxon>
        <taxon>Heunggongvirae</taxon>
        <taxon>Uroviricota</taxon>
        <taxon>Caudoviricetes</taxon>
        <taxon>Trautnerviridae</taxon>
        <taxon>Prospektnaukivirus</taxon>
        <taxon>Prospektnaukivirus sam112</taxon>
    </lineage>
</organism>
<keyword evidence="2" id="KW-1185">Reference proteome</keyword>
<protein>
    <submittedName>
        <fullName evidence="1">DNA polymerase III beta-like processivity factor</fullName>
    </submittedName>
</protein>
<dbReference type="EMBL" id="MN604230">
    <property type="protein sequence ID" value="QGF21752.1"/>
    <property type="molecule type" value="Genomic_DNA"/>
</dbReference>
<reference evidence="1 2" key="1">
    <citation type="submission" date="2019-10" db="EMBL/GenBank/DDBJ databases">
        <authorList>
            <person name="Kazantseva O."/>
            <person name="Piligrimova E."/>
            <person name="Shadrin A."/>
            <person name="Zagorodny V."/>
        </authorList>
    </citation>
    <scope>NUCLEOTIDE SEQUENCE [LARGE SCALE GENOMIC DNA]</scope>
</reference>
<dbReference type="Gene3D" id="3.70.10.10">
    <property type="match status" value="1"/>
</dbReference>
<evidence type="ECO:0000313" key="1">
    <source>
        <dbReference type="EMBL" id="QGF21752.1"/>
    </source>
</evidence>
<gene>
    <name evidence="1" type="ORF">Sam112_gp50</name>
</gene>
<proteinExistence type="predicted"/>
<name>A0A5Q2F3X9_9CAUD</name>
<sequence>MSDKKVIEYIHGDLYGVALEVTKKWVAKSEMRPVLTYTRHQINGTMTATDSHRMIEIRNMHGFEDEYLINPKTFVAATGQYPDTTQLASKDGTHAAIALTKDQIKLWLQMFKSIGQTMKALKMSIKNKIVTMSFDDSASHVTIELKEQDLKLSLPGIIDKPSFDKIAFNVEYMRDAMEAHVKLQSEQVIFYMQSPMRPIIMDNDKNVTALILPVRVY</sequence>
<dbReference type="InterPro" id="IPR046938">
    <property type="entry name" value="DNA_clamp_sf"/>
</dbReference>
<accession>A0A5Q2F3X9</accession>
<dbReference type="Proteomes" id="UP000343370">
    <property type="component" value="Segment"/>
</dbReference>